<dbReference type="AlphaFoldDB" id="A0AA40CPM2"/>
<protein>
    <submittedName>
        <fullName evidence="1">Uncharacterized protein</fullName>
    </submittedName>
</protein>
<dbReference type="Proteomes" id="UP001174936">
    <property type="component" value="Unassembled WGS sequence"/>
</dbReference>
<organism evidence="1 2">
    <name type="scientific">Cercophora newfieldiana</name>
    <dbReference type="NCBI Taxonomy" id="92897"/>
    <lineage>
        <taxon>Eukaryota</taxon>
        <taxon>Fungi</taxon>
        <taxon>Dikarya</taxon>
        <taxon>Ascomycota</taxon>
        <taxon>Pezizomycotina</taxon>
        <taxon>Sordariomycetes</taxon>
        <taxon>Sordariomycetidae</taxon>
        <taxon>Sordariales</taxon>
        <taxon>Lasiosphaeriaceae</taxon>
        <taxon>Cercophora</taxon>
    </lineage>
</organism>
<sequence length="92" mass="9940">MRHEEESARIPLSRVGGSERVEAMNVLKGVCKRPFTVWHLPSVPTGRRQAAEGTQHGVGTAPSEPGQGGCWCLLVSMEGAMARLSALFQCLH</sequence>
<keyword evidence="2" id="KW-1185">Reference proteome</keyword>
<evidence type="ECO:0000313" key="2">
    <source>
        <dbReference type="Proteomes" id="UP001174936"/>
    </source>
</evidence>
<reference evidence="1" key="1">
    <citation type="submission" date="2023-06" db="EMBL/GenBank/DDBJ databases">
        <title>Genome-scale phylogeny and comparative genomics of the fungal order Sordariales.</title>
        <authorList>
            <consortium name="Lawrence Berkeley National Laboratory"/>
            <person name="Hensen N."/>
            <person name="Bonometti L."/>
            <person name="Westerberg I."/>
            <person name="Brannstrom I.O."/>
            <person name="Guillou S."/>
            <person name="Cros-Aarteil S."/>
            <person name="Calhoun S."/>
            <person name="Haridas S."/>
            <person name="Kuo A."/>
            <person name="Mondo S."/>
            <person name="Pangilinan J."/>
            <person name="Riley R."/>
            <person name="Labutti K."/>
            <person name="Andreopoulos B."/>
            <person name="Lipzen A."/>
            <person name="Chen C."/>
            <person name="Yanf M."/>
            <person name="Daum C."/>
            <person name="Ng V."/>
            <person name="Clum A."/>
            <person name="Steindorff A."/>
            <person name="Ohm R."/>
            <person name="Martin F."/>
            <person name="Silar P."/>
            <person name="Natvig D."/>
            <person name="Lalanne C."/>
            <person name="Gautier V."/>
            <person name="Ament-Velasquez S.L."/>
            <person name="Kruys A."/>
            <person name="Hutchinson M.I."/>
            <person name="Powell A.J."/>
            <person name="Barry K."/>
            <person name="Miller A.N."/>
            <person name="Grigoriev I.V."/>
            <person name="Debuchy R."/>
            <person name="Gladieux P."/>
            <person name="Thoren M.H."/>
            <person name="Johannesson H."/>
        </authorList>
    </citation>
    <scope>NUCLEOTIDE SEQUENCE</scope>
    <source>
        <strain evidence="1">SMH2532-1</strain>
    </source>
</reference>
<comment type="caution">
    <text evidence="1">The sequence shown here is derived from an EMBL/GenBank/DDBJ whole genome shotgun (WGS) entry which is preliminary data.</text>
</comment>
<name>A0AA40CPM2_9PEZI</name>
<gene>
    <name evidence="1" type="ORF">B0T16DRAFT_412457</name>
</gene>
<proteinExistence type="predicted"/>
<evidence type="ECO:0000313" key="1">
    <source>
        <dbReference type="EMBL" id="KAK0646027.1"/>
    </source>
</evidence>
<dbReference type="EMBL" id="JAULSV010000004">
    <property type="protein sequence ID" value="KAK0646027.1"/>
    <property type="molecule type" value="Genomic_DNA"/>
</dbReference>
<accession>A0AA40CPM2</accession>